<dbReference type="InterPro" id="IPR003838">
    <property type="entry name" value="ABC3_permease_C"/>
</dbReference>
<dbReference type="GO" id="GO:0005886">
    <property type="term" value="C:plasma membrane"/>
    <property type="evidence" value="ECO:0007669"/>
    <property type="project" value="UniProtKB-SubCell"/>
</dbReference>
<dbReference type="OrthoDB" id="9770036at2"/>
<dbReference type="Pfam" id="PF02687">
    <property type="entry name" value="FtsX"/>
    <property type="match status" value="1"/>
</dbReference>
<comment type="similarity">
    <text evidence="6">Belongs to the ABC-4 integral membrane protein family.</text>
</comment>
<sequence>MLFLKVFSESIRQAWAQLTGNKLRTFLSLLGISIGIFCIIGVLSAVDSLEDNLSGSLAKLGDDTVYIDKWPWKDNSSDWWEYFQRPYPDHDDYVALKERMPTASLVSYWTVPGSKAVKYKKNSVEGGFLFVTTYEFERIFNITIDKGRYWTNSEYNGGTDKLMLGAKISEELFGALEPVGKTIKMGGRKYEVIGVLEPSGGDLINPLDFDDAVIVTYNNAARFINLKNRSQFGGTVGVKAKDGVSTQQLQDDIRGIMRSNRRLRPREKDNFALNELSMMADALGNFFGVLNMMGWLIGGFSIIVGAISVANIMFVSVKERTSLIGVKKALGARQFVILLEFLTESVILCIIGGLMGLILVVGITSIINTSFESFAISLSLKNAIIGIILSASVGIIAGAIPAGQAAKMDPVDAMRS</sequence>
<keyword evidence="4 7" id="KW-1133">Transmembrane helix</keyword>
<keyword evidence="2" id="KW-1003">Cell membrane</keyword>
<feature type="transmembrane region" description="Helical" evidence="7">
    <location>
        <begin position="383"/>
        <end position="406"/>
    </location>
</feature>
<dbReference type="PANTHER" id="PTHR30572">
    <property type="entry name" value="MEMBRANE COMPONENT OF TRANSPORTER-RELATED"/>
    <property type="match status" value="1"/>
</dbReference>
<dbReference type="AlphaFoldDB" id="A0A1H9NX25"/>
<dbReference type="InterPro" id="IPR050250">
    <property type="entry name" value="Macrolide_Exporter_MacB"/>
</dbReference>
<reference evidence="11" key="1">
    <citation type="submission" date="2016-10" db="EMBL/GenBank/DDBJ databases">
        <authorList>
            <person name="Varghese N."/>
            <person name="Submissions S."/>
        </authorList>
    </citation>
    <scope>NUCLEOTIDE SEQUENCE [LARGE SCALE GENOMIC DNA]</scope>
    <source>
        <strain evidence="11">DSM 24740</strain>
    </source>
</reference>
<protein>
    <submittedName>
        <fullName evidence="10">Putative ABC transport system permease protein</fullName>
    </submittedName>
</protein>
<keyword evidence="11" id="KW-1185">Reference proteome</keyword>
<dbReference type="STRING" id="478744.SAMN05444359_14034"/>
<proteinExistence type="inferred from homology"/>
<dbReference type="Pfam" id="PF12704">
    <property type="entry name" value="MacB_PCD"/>
    <property type="match status" value="1"/>
</dbReference>
<evidence type="ECO:0000256" key="4">
    <source>
        <dbReference type="ARBA" id="ARBA00022989"/>
    </source>
</evidence>
<evidence type="ECO:0000256" key="6">
    <source>
        <dbReference type="ARBA" id="ARBA00038076"/>
    </source>
</evidence>
<organism evidence="10 11">
    <name type="scientific">Neolewinella agarilytica</name>
    <dbReference type="NCBI Taxonomy" id="478744"/>
    <lineage>
        <taxon>Bacteria</taxon>
        <taxon>Pseudomonadati</taxon>
        <taxon>Bacteroidota</taxon>
        <taxon>Saprospiria</taxon>
        <taxon>Saprospirales</taxon>
        <taxon>Lewinellaceae</taxon>
        <taxon>Neolewinella</taxon>
    </lineage>
</organism>
<feature type="transmembrane region" description="Helical" evidence="7">
    <location>
        <begin position="335"/>
        <end position="363"/>
    </location>
</feature>
<dbReference type="RefSeq" id="WP_090173310.1">
    <property type="nucleotide sequence ID" value="NZ_FOFB01000040.1"/>
</dbReference>
<evidence type="ECO:0000256" key="5">
    <source>
        <dbReference type="ARBA" id="ARBA00023136"/>
    </source>
</evidence>
<evidence type="ECO:0000259" key="9">
    <source>
        <dbReference type="Pfam" id="PF12704"/>
    </source>
</evidence>
<evidence type="ECO:0000313" key="10">
    <source>
        <dbReference type="EMBL" id="SER40490.1"/>
    </source>
</evidence>
<feature type="transmembrane region" description="Helical" evidence="7">
    <location>
        <begin position="295"/>
        <end position="314"/>
    </location>
</feature>
<evidence type="ECO:0000256" key="1">
    <source>
        <dbReference type="ARBA" id="ARBA00004651"/>
    </source>
</evidence>
<dbReference type="InParanoid" id="A0A1H9NX25"/>
<name>A0A1H9NX25_9BACT</name>
<gene>
    <name evidence="10" type="ORF">SAMN05444359_14034</name>
</gene>
<evidence type="ECO:0000313" key="11">
    <source>
        <dbReference type="Proteomes" id="UP000199021"/>
    </source>
</evidence>
<dbReference type="PANTHER" id="PTHR30572:SF4">
    <property type="entry name" value="ABC TRANSPORTER PERMEASE YTRF"/>
    <property type="match status" value="1"/>
</dbReference>
<feature type="domain" description="MacB-like periplasmic core" evidence="9">
    <location>
        <begin position="25"/>
        <end position="255"/>
    </location>
</feature>
<feature type="domain" description="ABC3 transporter permease C-terminal" evidence="8">
    <location>
        <begin position="296"/>
        <end position="410"/>
    </location>
</feature>
<dbReference type="Proteomes" id="UP000199021">
    <property type="component" value="Unassembled WGS sequence"/>
</dbReference>
<feature type="transmembrane region" description="Helical" evidence="7">
    <location>
        <begin position="26"/>
        <end position="46"/>
    </location>
</feature>
<evidence type="ECO:0000256" key="7">
    <source>
        <dbReference type="SAM" id="Phobius"/>
    </source>
</evidence>
<dbReference type="GO" id="GO:0022857">
    <property type="term" value="F:transmembrane transporter activity"/>
    <property type="evidence" value="ECO:0007669"/>
    <property type="project" value="TreeGrafter"/>
</dbReference>
<dbReference type="EMBL" id="FOFB01000040">
    <property type="protein sequence ID" value="SER40490.1"/>
    <property type="molecule type" value="Genomic_DNA"/>
</dbReference>
<comment type="subcellular location">
    <subcellularLocation>
        <location evidence="1">Cell membrane</location>
        <topology evidence="1">Multi-pass membrane protein</topology>
    </subcellularLocation>
</comment>
<evidence type="ECO:0000256" key="3">
    <source>
        <dbReference type="ARBA" id="ARBA00022692"/>
    </source>
</evidence>
<keyword evidence="3 7" id="KW-0812">Transmembrane</keyword>
<accession>A0A1H9NX25</accession>
<evidence type="ECO:0000256" key="2">
    <source>
        <dbReference type="ARBA" id="ARBA00022475"/>
    </source>
</evidence>
<keyword evidence="5 7" id="KW-0472">Membrane</keyword>
<dbReference type="InterPro" id="IPR025857">
    <property type="entry name" value="MacB_PCD"/>
</dbReference>
<evidence type="ECO:0000259" key="8">
    <source>
        <dbReference type="Pfam" id="PF02687"/>
    </source>
</evidence>